<evidence type="ECO:0000313" key="6">
    <source>
        <dbReference type="Proteomes" id="UP001387110"/>
    </source>
</evidence>
<name>A0A0V8GG64_9BACL</name>
<proteinExistence type="predicted"/>
<dbReference type="AlphaFoldDB" id="A0A0V8GG64"/>
<reference evidence="2 5" key="2">
    <citation type="journal article" date="2016" name="Front. Microbiol.">
        <title>Genomic Resource of Rice Seed Associated Bacteria.</title>
        <authorList>
            <person name="Midha S."/>
            <person name="Bansal K."/>
            <person name="Sharma S."/>
            <person name="Kumar N."/>
            <person name="Patil P.P."/>
            <person name="Chaudhry V."/>
            <person name="Patil P.B."/>
        </authorList>
    </citation>
    <scope>NUCLEOTIDE SEQUENCE [LARGE SCALE GENOMIC DNA]</scope>
    <source>
        <strain evidence="2 5">RSA11</strain>
    </source>
</reference>
<dbReference type="Proteomes" id="UP000053797">
    <property type="component" value="Unassembled WGS sequence"/>
</dbReference>
<dbReference type="EMBL" id="LDQV01000004">
    <property type="protein sequence ID" value="KTR28526.1"/>
    <property type="molecule type" value="Genomic_DNA"/>
</dbReference>
<dbReference type="GeneID" id="90836128"/>
<accession>A0A0V8GG64</accession>
<keyword evidence="6" id="KW-1185">Reference proteome</keyword>
<dbReference type="Proteomes" id="UP000072605">
    <property type="component" value="Unassembled WGS sequence"/>
</dbReference>
<dbReference type="Proteomes" id="UP001387110">
    <property type="component" value="Unassembled WGS sequence"/>
</dbReference>
<comment type="caution">
    <text evidence="1">The sequence shown here is derived from an EMBL/GenBank/DDBJ whole genome shotgun (WGS) entry which is preliminary data.</text>
</comment>
<sequence>MTKIERTYARIVREARKLNESYRQKYGKSIQIDEIASTLLCTEELVLESMEYVDRPQVV</sequence>
<dbReference type="RefSeq" id="WP_023467629.1">
    <property type="nucleotide sequence ID" value="NZ_FMYN01000002.1"/>
</dbReference>
<evidence type="ECO:0000313" key="2">
    <source>
        <dbReference type="EMBL" id="KTR28526.1"/>
    </source>
</evidence>
<dbReference type="OrthoDB" id="2357366at2"/>
<organism evidence="1 4">
    <name type="scientific">Exiguobacterium indicum</name>
    <dbReference type="NCBI Taxonomy" id="296995"/>
    <lineage>
        <taxon>Bacteria</taxon>
        <taxon>Bacillati</taxon>
        <taxon>Bacillota</taxon>
        <taxon>Bacilli</taxon>
        <taxon>Bacillales</taxon>
        <taxon>Bacillales Family XII. Incertae Sedis</taxon>
        <taxon>Exiguobacterium</taxon>
    </lineage>
</organism>
<evidence type="ECO:0000313" key="4">
    <source>
        <dbReference type="Proteomes" id="UP000053797"/>
    </source>
</evidence>
<protein>
    <submittedName>
        <fullName evidence="1">Uncharacterized protein</fullName>
    </submittedName>
</protein>
<dbReference type="EMBL" id="JBAWKY010000002">
    <property type="protein sequence ID" value="MEI4462528.1"/>
    <property type="molecule type" value="Genomic_DNA"/>
</dbReference>
<dbReference type="EMBL" id="LNQL01000002">
    <property type="protein sequence ID" value="KSU49272.1"/>
    <property type="molecule type" value="Genomic_DNA"/>
</dbReference>
<reference evidence="1 4" key="1">
    <citation type="journal article" date="2015" name="Int. J. Syst. Evol. Microbiol.">
        <title>Exiguobacterium enclense sp. nov., isolated from sediment.</title>
        <authorList>
            <person name="Dastager S.G."/>
            <person name="Mawlankar R."/>
            <person name="Sonalkar V.V."/>
            <person name="Thorat M.N."/>
            <person name="Mual P."/>
            <person name="Verma A."/>
            <person name="Krishnamurthi S."/>
            <person name="Tang S.K."/>
            <person name="Li W.J."/>
        </authorList>
    </citation>
    <scope>NUCLEOTIDE SEQUENCE [LARGE SCALE GENOMIC DNA]</scope>
    <source>
        <strain evidence="1 4">NIO-1109</strain>
    </source>
</reference>
<reference evidence="3 6" key="3">
    <citation type="submission" date="2023-12" db="EMBL/GenBank/DDBJ databases">
        <authorList>
            <person name="Easwaran N."/>
            <person name="Lazarus H.P.S."/>
        </authorList>
    </citation>
    <scope>NUCLEOTIDE SEQUENCE [LARGE SCALE GENOMIC DNA]</scope>
    <source>
        <strain evidence="3 6">VIT-2023</strain>
    </source>
</reference>
<gene>
    <name evidence="1" type="ORF">AS033_07850</name>
    <name evidence="2" type="ORF">RSA11_01375</name>
    <name evidence="3" type="ORF">SZL87_08855</name>
</gene>
<evidence type="ECO:0000313" key="5">
    <source>
        <dbReference type="Proteomes" id="UP000072605"/>
    </source>
</evidence>
<evidence type="ECO:0000313" key="1">
    <source>
        <dbReference type="EMBL" id="KSU49272.1"/>
    </source>
</evidence>
<evidence type="ECO:0000313" key="3">
    <source>
        <dbReference type="EMBL" id="MEI4462528.1"/>
    </source>
</evidence>